<protein>
    <submittedName>
        <fullName evidence="1">Uncharacterized protein</fullName>
    </submittedName>
</protein>
<proteinExistence type="predicted"/>
<organism evidence="1 2">
    <name type="scientific">Orchesella dallaii</name>
    <dbReference type="NCBI Taxonomy" id="48710"/>
    <lineage>
        <taxon>Eukaryota</taxon>
        <taxon>Metazoa</taxon>
        <taxon>Ecdysozoa</taxon>
        <taxon>Arthropoda</taxon>
        <taxon>Hexapoda</taxon>
        <taxon>Collembola</taxon>
        <taxon>Entomobryomorpha</taxon>
        <taxon>Entomobryoidea</taxon>
        <taxon>Orchesellidae</taxon>
        <taxon>Orchesellinae</taxon>
        <taxon>Orchesella</taxon>
    </lineage>
</organism>
<dbReference type="Proteomes" id="UP001642540">
    <property type="component" value="Unassembled WGS sequence"/>
</dbReference>
<evidence type="ECO:0000313" key="1">
    <source>
        <dbReference type="EMBL" id="CAL8112140.1"/>
    </source>
</evidence>
<gene>
    <name evidence="1" type="ORF">ODALV1_LOCUS15504</name>
</gene>
<dbReference type="EMBL" id="CAXLJM020000048">
    <property type="protein sequence ID" value="CAL8112140.1"/>
    <property type="molecule type" value="Genomic_DNA"/>
</dbReference>
<reference evidence="1 2" key="1">
    <citation type="submission" date="2024-08" db="EMBL/GenBank/DDBJ databases">
        <authorList>
            <person name="Cucini C."/>
            <person name="Frati F."/>
        </authorList>
    </citation>
    <scope>NUCLEOTIDE SEQUENCE [LARGE SCALE GENOMIC DNA]</scope>
</reference>
<sequence>MLGLDDKQDISRELEYNQNDKIKLWIPNVSSDSFQIDGVIDIQFSEIEFLNLLNEKLIFFGLLSFSYDFNDDGDAYVTMKVTLKEHGYAILDRRLSSILGFNNTTFENGIHKGKRSFDRTLLKNTKQDTVVKYVKYTSKLIDFQEPSDASLDSVAEALHMSFKNEGEDVMVTVDDNEEYMEFDIKNIYVEFQLPASLSNYFLISSDHIFANRTSILLPHTIKLSNENILCCVDLIDHQLYGNKEFQIIRNIYIENSAIKGQFQQCFESIQYFPLTKQVFRTATVSFTISSSKFTISSNPASVLFHVKKI</sequence>
<comment type="caution">
    <text evidence="1">The sequence shown here is derived from an EMBL/GenBank/DDBJ whole genome shotgun (WGS) entry which is preliminary data.</text>
</comment>
<keyword evidence="2" id="KW-1185">Reference proteome</keyword>
<evidence type="ECO:0000313" key="2">
    <source>
        <dbReference type="Proteomes" id="UP001642540"/>
    </source>
</evidence>
<accession>A0ABP1QV78</accession>
<name>A0ABP1QV78_9HEXA</name>